<evidence type="ECO:0000313" key="2">
    <source>
        <dbReference type="EMBL" id="KAH0467944.1"/>
    </source>
</evidence>
<sequence>MSVNGYKIQVLVNYRSFTFIFSNKGAVFLFLSYFLQIKFNKLLQSKLSVEEKSPQSHPKPEQLT</sequence>
<protein>
    <submittedName>
        <fullName evidence="2">Uncharacterized protein</fullName>
    </submittedName>
</protein>
<organism evidence="2 3">
    <name type="scientific">Dendrobium chrysotoxum</name>
    <name type="common">Orchid</name>
    <dbReference type="NCBI Taxonomy" id="161865"/>
    <lineage>
        <taxon>Eukaryota</taxon>
        <taxon>Viridiplantae</taxon>
        <taxon>Streptophyta</taxon>
        <taxon>Embryophyta</taxon>
        <taxon>Tracheophyta</taxon>
        <taxon>Spermatophyta</taxon>
        <taxon>Magnoliopsida</taxon>
        <taxon>Liliopsida</taxon>
        <taxon>Asparagales</taxon>
        <taxon>Orchidaceae</taxon>
        <taxon>Epidendroideae</taxon>
        <taxon>Malaxideae</taxon>
        <taxon>Dendrobiinae</taxon>
        <taxon>Dendrobium</taxon>
    </lineage>
</organism>
<evidence type="ECO:0000313" key="3">
    <source>
        <dbReference type="Proteomes" id="UP000775213"/>
    </source>
</evidence>
<accession>A0AAV7HJ50</accession>
<keyword evidence="1" id="KW-0812">Transmembrane</keyword>
<keyword evidence="3" id="KW-1185">Reference proteome</keyword>
<dbReference type="AlphaFoldDB" id="A0AAV7HJ50"/>
<dbReference type="EMBL" id="JAGFBR010000004">
    <property type="protein sequence ID" value="KAH0467944.1"/>
    <property type="molecule type" value="Genomic_DNA"/>
</dbReference>
<proteinExistence type="predicted"/>
<keyword evidence="1" id="KW-0472">Membrane</keyword>
<keyword evidence="1" id="KW-1133">Transmembrane helix</keyword>
<reference evidence="2 3" key="1">
    <citation type="journal article" date="2021" name="Hortic Res">
        <title>Chromosome-scale assembly of the Dendrobium chrysotoxum genome enhances the understanding of orchid evolution.</title>
        <authorList>
            <person name="Zhang Y."/>
            <person name="Zhang G.Q."/>
            <person name="Zhang D."/>
            <person name="Liu X.D."/>
            <person name="Xu X.Y."/>
            <person name="Sun W.H."/>
            <person name="Yu X."/>
            <person name="Zhu X."/>
            <person name="Wang Z.W."/>
            <person name="Zhao X."/>
            <person name="Zhong W.Y."/>
            <person name="Chen H."/>
            <person name="Yin W.L."/>
            <person name="Huang T."/>
            <person name="Niu S.C."/>
            <person name="Liu Z.J."/>
        </authorList>
    </citation>
    <scope>NUCLEOTIDE SEQUENCE [LARGE SCALE GENOMIC DNA]</scope>
    <source>
        <strain evidence="2">Lindl</strain>
    </source>
</reference>
<comment type="caution">
    <text evidence="2">The sequence shown here is derived from an EMBL/GenBank/DDBJ whole genome shotgun (WGS) entry which is preliminary data.</text>
</comment>
<dbReference type="Proteomes" id="UP000775213">
    <property type="component" value="Unassembled WGS sequence"/>
</dbReference>
<feature type="transmembrane region" description="Helical" evidence="1">
    <location>
        <begin position="12"/>
        <end position="35"/>
    </location>
</feature>
<name>A0AAV7HJ50_DENCH</name>
<gene>
    <name evidence="2" type="ORF">IEQ34_002977</name>
</gene>
<evidence type="ECO:0000256" key="1">
    <source>
        <dbReference type="SAM" id="Phobius"/>
    </source>
</evidence>